<dbReference type="PROSITE" id="PS50929">
    <property type="entry name" value="ABC_TM1F"/>
    <property type="match status" value="1"/>
</dbReference>
<dbReference type="RefSeq" id="WP_114547055.1">
    <property type="nucleotide sequence ID" value="NZ_PPTT01000023.1"/>
</dbReference>
<comment type="caution">
    <text evidence="14">The sequence shown here is derived from an EMBL/GenBank/DDBJ whole genome shotgun (WGS) entry which is preliminary data.</text>
</comment>
<dbReference type="GO" id="GO:0005886">
    <property type="term" value="C:plasma membrane"/>
    <property type="evidence" value="ECO:0007669"/>
    <property type="project" value="UniProtKB-SubCell"/>
</dbReference>
<dbReference type="PROSITE" id="PS50893">
    <property type="entry name" value="ABC_TRANSPORTER_2"/>
    <property type="match status" value="1"/>
</dbReference>
<dbReference type="CDD" id="cd07346">
    <property type="entry name" value="ABC_6TM_exporters"/>
    <property type="match status" value="1"/>
</dbReference>
<evidence type="ECO:0000256" key="9">
    <source>
        <dbReference type="ARBA" id="ARBA00023455"/>
    </source>
</evidence>
<dbReference type="PANTHER" id="PTHR24221:SF397">
    <property type="entry name" value="ABC TRANSPORTER, ATP-BINDING TRANSMEMBRANE PROTEIN"/>
    <property type="match status" value="1"/>
</dbReference>
<dbReference type="Gene3D" id="1.20.1560.10">
    <property type="entry name" value="ABC transporter type 1, transmembrane domain"/>
    <property type="match status" value="1"/>
</dbReference>
<dbReference type="OrthoDB" id="9806127at2"/>
<dbReference type="InterPro" id="IPR011527">
    <property type="entry name" value="ABC1_TM_dom"/>
</dbReference>
<dbReference type="Pfam" id="PF00005">
    <property type="entry name" value="ABC_tran"/>
    <property type="match status" value="1"/>
</dbReference>
<dbReference type="EMBL" id="PPTT01000023">
    <property type="protein sequence ID" value="RDB67614.1"/>
    <property type="molecule type" value="Genomic_DNA"/>
</dbReference>
<reference evidence="13 15" key="1">
    <citation type="journal article" date="2018" name="Elife">
        <title>Discovery and characterization of a prevalent human gut bacterial enzyme sufficient for the inactivation of a family of plant toxins.</title>
        <authorList>
            <person name="Koppel N."/>
            <person name="Bisanz J.E."/>
            <person name="Pandelia M.E."/>
            <person name="Turnbaugh P.J."/>
            <person name="Balskus E.P."/>
        </authorList>
    </citation>
    <scope>NUCLEOTIDE SEQUENCE [LARGE SCALE GENOMIC DNA]</scope>
    <source>
        <strain evidence="13 15">DSM 16107</strain>
    </source>
</reference>
<evidence type="ECO:0000256" key="1">
    <source>
        <dbReference type="ARBA" id="ARBA00004429"/>
    </source>
</evidence>
<keyword evidence="3" id="KW-1003">Cell membrane</keyword>
<dbReference type="GO" id="GO:0034040">
    <property type="term" value="F:ATPase-coupled lipid transmembrane transporter activity"/>
    <property type="evidence" value="ECO:0007669"/>
    <property type="project" value="TreeGrafter"/>
</dbReference>
<feature type="domain" description="ABC transporter" evidence="11">
    <location>
        <begin position="334"/>
        <end position="567"/>
    </location>
</feature>
<protein>
    <submittedName>
        <fullName evidence="14">Multidrug ABC transporter ATP-binding protein</fullName>
    </submittedName>
</protein>
<dbReference type="PROSITE" id="PS00211">
    <property type="entry name" value="ABC_TRANSPORTER_1"/>
    <property type="match status" value="1"/>
</dbReference>
<feature type="transmembrane region" description="Helical" evidence="10">
    <location>
        <begin position="135"/>
        <end position="154"/>
    </location>
</feature>
<dbReference type="InterPro" id="IPR039421">
    <property type="entry name" value="Type_1_exporter"/>
</dbReference>
<evidence type="ECO:0000256" key="5">
    <source>
        <dbReference type="ARBA" id="ARBA00022741"/>
    </source>
</evidence>
<dbReference type="GO" id="GO:0016887">
    <property type="term" value="F:ATP hydrolysis activity"/>
    <property type="evidence" value="ECO:0007669"/>
    <property type="project" value="InterPro"/>
</dbReference>
<keyword evidence="2" id="KW-0813">Transport</keyword>
<dbReference type="InterPro" id="IPR017871">
    <property type="entry name" value="ABC_transporter-like_CS"/>
</dbReference>
<evidence type="ECO:0000259" key="12">
    <source>
        <dbReference type="PROSITE" id="PS50929"/>
    </source>
</evidence>
<feature type="transmembrane region" description="Helical" evidence="10">
    <location>
        <begin position="54"/>
        <end position="74"/>
    </location>
</feature>
<evidence type="ECO:0000256" key="6">
    <source>
        <dbReference type="ARBA" id="ARBA00022840"/>
    </source>
</evidence>
<keyword evidence="5" id="KW-0547">Nucleotide-binding</keyword>
<evidence type="ECO:0000256" key="7">
    <source>
        <dbReference type="ARBA" id="ARBA00022989"/>
    </source>
</evidence>
<feature type="transmembrane region" description="Helical" evidence="10">
    <location>
        <begin position="271"/>
        <end position="289"/>
    </location>
</feature>
<evidence type="ECO:0000313" key="16">
    <source>
        <dbReference type="Proteomes" id="UP000270112"/>
    </source>
</evidence>
<accession>A0A3N0IXK6</accession>
<dbReference type="Proteomes" id="UP000253817">
    <property type="component" value="Unassembled WGS sequence"/>
</dbReference>
<evidence type="ECO:0000313" key="14">
    <source>
        <dbReference type="EMBL" id="RNM41704.1"/>
    </source>
</evidence>
<dbReference type="GO" id="GO:0005524">
    <property type="term" value="F:ATP binding"/>
    <property type="evidence" value="ECO:0007669"/>
    <property type="project" value="UniProtKB-KW"/>
</dbReference>
<evidence type="ECO:0000259" key="11">
    <source>
        <dbReference type="PROSITE" id="PS50893"/>
    </source>
</evidence>
<name>A0A3N0IXK6_9ACTN</name>
<dbReference type="Proteomes" id="UP000270112">
    <property type="component" value="Unassembled WGS sequence"/>
</dbReference>
<keyword evidence="4 10" id="KW-0812">Transmembrane</keyword>
<proteinExistence type="inferred from homology"/>
<reference evidence="16" key="2">
    <citation type="submission" date="2018-05" db="EMBL/GenBank/DDBJ databases">
        <title>Genome Sequencing of selected type strains of the family Eggerthellaceae.</title>
        <authorList>
            <person name="Danylec N."/>
            <person name="Stoll D.A."/>
            <person name="Doetsch A."/>
            <person name="Huch M."/>
        </authorList>
    </citation>
    <scope>NUCLEOTIDE SEQUENCE [LARGE SCALE GENOMIC DNA]</scope>
    <source>
        <strain evidence="16">DSM 16107</strain>
    </source>
</reference>
<evidence type="ECO:0000256" key="8">
    <source>
        <dbReference type="ARBA" id="ARBA00023136"/>
    </source>
</evidence>
<dbReference type="SMART" id="SM00382">
    <property type="entry name" value="AAA"/>
    <property type="match status" value="1"/>
</dbReference>
<dbReference type="InterPro" id="IPR027417">
    <property type="entry name" value="P-loop_NTPase"/>
</dbReference>
<comment type="subcellular location">
    <subcellularLocation>
        <location evidence="1">Cell inner membrane</location>
        <topology evidence="1">Multi-pass membrane protein</topology>
    </subcellularLocation>
</comment>
<dbReference type="InterPro" id="IPR003593">
    <property type="entry name" value="AAA+_ATPase"/>
</dbReference>
<gene>
    <name evidence="13" type="ORF">C1876_12520</name>
    <name evidence="14" type="ORF">DMP09_08515</name>
</gene>
<dbReference type="Pfam" id="PF00664">
    <property type="entry name" value="ABC_membrane"/>
    <property type="match status" value="1"/>
</dbReference>
<sequence length="589" mass="64238">MFATFKKYFAFGGSYAGLLKRGMAFSVLNSFFEAWQMMAFAVVLFALAEGTLSAATMWTALAIMVGSIVGCFVTSHFKSENFCRGNFSMTGEKRTQIGDKMRYLPMGYFNEHRLGAISSTMTNTLDDVQNAGGQVYTNVISGFVFSGFMALMLLAFDWRLGLVVVVTIAVFLLVNAWMQRAARDISGRRVEAQRAIVGAVLEYIQGMSVVRAFSLVGKAERKLDDAIARCERMNVTMELRFLMFGVLQTIVTKTSSVALCLVSVWCWLAGTMDAGVCLVAIAASFMVYGKLEASGMFASLLRQIDLCMDKVNDMVATPSMPEGAGVSSSENLDIEVENVSFGYEGRTVIDNVSLVIPERTTCAIVGPSGSGKTTLVRLLARFWDVGEGRITLGGVDVRDWKMDDLLARFSMVFQGVYLFDDTIENNIKFGRPDASHEDVVKAAKRACCHEFIESLPQGYATRLGEGGAAVSGGERQRISIARAILKDAPIVILDEATANVDPENERDLQRAVEALTHDKTVIMIAHRLKTVTDADQIVVLDAGRIVQRGTHDQLMAQEGIYADFVGMRERAIGWKLGGKSSSAAVPTGA</sequence>
<dbReference type="InterPro" id="IPR036640">
    <property type="entry name" value="ABC1_TM_sf"/>
</dbReference>
<evidence type="ECO:0000256" key="4">
    <source>
        <dbReference type="ARBA" id="ARBA00022692"/>
    </source>
</evidence>
<dbReference type="InterPro" id="IPR003439">
    <property type="entry name" value="ABC_transporter-like_ATP-bd"/>
</dbReference>
<dbReference type="Gene3D" id="3.40.50.300">
    <property type="entry name" value="P-loop containing nucleotide triphosphate hydrolases"/>
    <property type="match status" value="1"/>
</dbReference>
<feature type="domain" description="ABC transmembrane type-1" evidence="12">
    <location>
        <begin position="22"/>
        <end position="303"/>
    </location>
</feature>
<keyword evidence="15" id="KW-1185">Reference proteome</keyword>
<dbReference type="EMBL" id="QICC01000029">
    <property type="protein sequence ID" value="RNM41704.1"/>
    <property type="molecule type" value="Genomic_DNA"/>
</dbReference>
<dbReference type="PANTHER" id="PTHR24221">
    <property type="entry name" value="ATP-BINDING CASSETTE SUB-FAMILY B"/>
    <property type="match status" value="1"/>
</dbReference>
<dbReference type="GO" id="GO:0140359">
    <property type="term" value="F:ABC-type transporter activity"/>
    <property type="evidence" value="ECO:0007669"/>
    <property type="project" value="InterPro"/>
</dbReference>
<feature type="transmembrane region" description="Helical" evidence="10">
    <location>
        <begin position="27"/>
        <end position="48"/>
    </location>
</feature>
<dbReference type="FunFam" id="3.40.50.300:FF:000221">
    <property type="entry name" value="Multidrug ABC transporter ATP-binding protein"/>
    <property type="match status" value="1"/>
</dbReference>
<evidence type="ECO:0000256" key="2">
    <source>
        <dbReference type="ARBA" id="ARBA00022448"/>
    </source>
</evidence>
<keyword evidence="6 14" id="KW-0067">ATP-binding</keyword>
<comment type="similarity">
    <text evidence="9">Belongs to the ABC transporter superfamily. Siderophore-Fe(3+) uptake transporter (SIUT) (TC 3.A.1.21) family.</text>
</comment>
<keyword evidence="7 10" id="KW-1133">Transmembrane helix</keyword>
<dbReference type="AlphaFoldDB" id="A0A3N0IXK6"/>
<feature type="transmembrane region" description="Helical" evidence="10">
    <location>
        <begin position="160"/>
        <end position="178"/>
    </location>
</feature>
<dbReference type="SUPFAM" id="SSF90123">
    <property type="entry name" value="ABC transporter transmembrane region"/>
    <property type="match status" value="1"/>
</dbReference>
<evidence type="ECO:0000256" key="3">
    <source>
        <dbReference type="ARBA" id="ARBA00022475"/>
    </source>
</evidence>
<evidence type="ECO:0000313" key="13">
    <source>
        <dbReference type="EMBL" id="RDB67614.1"/>
    </source>
</evidence>
<organism evidence="14 16">
    <name type="scientific">Eggerthella sinensis</name>
    <dbReference type="NCBI Taxonomy" id="242230"/>
    <lineage>
        <taxon>Bacteria</taxon>
        <taxon>Bacillati</taxon>
        <taxon>Actinomycetota</taxon>
        <taxon>Coriobacteriia</taxon>
        <taxon>Eggerthellales</taxon>
        <taxon>Eggerthellaceae</taxon>
        <taxon>Eggerthella</taxon>
    </lineage>
</organism>
<evidence type="ECO:0000313" key="15">
    <source>
        <dbReference type="Proteomes" id="UP000253817"/>
    </source>
</evidence>
<keyword evidence="8 10" id="KW-0472">Membrane</keyword>
<dbReference type="SUPFAM" id="SSF52540">
    <property type="entry name" value="P-loop containing nucleoside triphosphate hydrolases"/>
    <property type="match status" value="1"/>
</dbReference>
<reference evidence="14" key="3">
    <citation type="journal article" date="2019" name="Microbiol. Resour. Announc.">
        <title>Draft Genome Sequences of Type Strains of Gordonibacter faecihominis, Paraeggerthella hongkongensis, Parvibacter caecicola,Slackia equolifaciens, Slackia faecicanis, and Slackia isoflavoniconvertens.</title>
        <authorList>
            <person name="Danylec N."/>
            <person name="Stoll D.A."/>
            <person name="Dotsch A."/>
            <person name="Huch M."/>
        </authorList>
    </citation>
    <scope>NUCLEOTIDE SEQUENCE</scope>
    <source>
        <strain evidence="14">DSM 16107</strain>
    </source>
</reference>
<evidence type="ECO:0000256" key="10">
    <source>
        <dbReference type="SAM" id="Phobius"/>
    </source>
</evidence>